<evidence type="ECO:0000313" key="2">
    <source>
        <dbReference type="EMBL" id="PHP65894.1"/>
    </source>
</evidence>
<organism evidence="2 3">
    <name type="scientific">Zhengella mangrovi</name>
    <dbReference type="NCBI Taxonomy" id="1982044"/>
    <lineage>
        <taxon>Bacteria</taxon>
        <taxon>Pseudomonadati</taxon>
        <taxon>Pseudomonadota</taxon>
        <taxon>Alphaproteobacteria</taxon>
        <taxon>Hyphomicrobiales</taxon>
        <taxon>Notoacmeibacteraceae</taxon>
        <taxon>Zhengella</taxon>
    </lineage>
</organism>
<evidence type="ECO:0000256" key="1">
    <source>
        <dbReference type="SAM" id="SignalP"/>
    </source>
</evidence>
<dbReference type="OrthoDB" id="8232855at2"/>
<dbReference type="Gene3D" id="2.60.120.10">
    <property type="entry name" value="Jelly Rolls"/>
    <property type="match status" value="1"/>
</dbReference>
<protein>
    <recommendedName>
        <fullName evidence="4">Cupin</fullName>
    </recommendedName>
</protein>
<dbReference type="AlphaFoldDB" id="A0A2G1QKA0"/>
<evidence type="ECO:0000313" key="3">
    <source>
        <dbReference type="Proteomes" id="UP000221168"/>
    </source>
</evidence>
<name>A0A2G1QKA0_9HYPH</name>
<comment type="caution">
    <text evidence="2">The sequence shown here is derived from an EMBL/GenBank/DDBJ whole genome shotgun (WGS) entry which is preliminary data.</text>
</comment>
<dbReference type="EMBL" id="PDVP01000011">
    <property type="protein sequence ID" value="PHP65894.1"/>
    <property type="molecule type" value="Genomic_DNA"/>
</dbReference>
<feature type="signal peptide" evidence="1">
    <location>
        <begin position="1"/>
        <end position="22"/>
    </location>
</feature>
<dbReference type="SUPFAM" id="SSF51182">
    <property type="entry name" value="RmlC-like cupins"/>
    <property type="match status" value="1"/>
</dbReference>
<evidence type="ECO:0008006" key="4">
    <source>
        <dbReference type="Google" id="ProtNLM"/>
    </source>
</evidence>
<dbReference type="InterPro" id="IPR014710">
    <property type="entry name" value="RmlC-like_jellyroll"/>
</dbReference>
<gene>
    <name evidence="2" type="ORF">CSC94_16360</name>
</gene>
<feature type="chain" id="PRO_5013612320" description="Cupin" evidence="1">
    <location>
        <begin position="23"/>
        <end position="137"/>
    </location>
</feature>
<dbReference type="InterPro" id="IPR011051">
    <property type="entry name" value="RmlC_Cupin_sf"/>
</dbReference>
<dbReference type="Proteomes" id="UP000221168">
    <property type="component" value="Unassembled WGS sequence"/>
</dbReference>
<accession>A0A2G1QKA0</accession>
<keyword evidence="1" id="KW-0732">Signal</keyword>
<reference evidence="2 3" key="1">
    <citation type="submission" date="2017-10" db="EMBL/GenBank/DDBJ databases">
        <title>Sedimentibacterium mangrovi gen. nov., sp. nov., a novel member of family Phyllobacteriacea isolated from mangrove sediment.</title>
        <authorList>
            <person name="Liao H."/>
            <person name="Tian Y."/>
        </authorList>
    </citation>
    <scope>NUCLEOTIDE SEQUENCE [LARGE SCALE GENOMIC DNA]</scope>
    <source>
        <strain evidence="2 3">X9-2-2</strain>
    </source>
</reference>
<sequence>MQKTSLINGFALALILATGVLAASTVGSRAAQATPPAAESHVASPDVYRVLAENEALRVIEAAWQPGQEDAFHSHPANRITIYQTACELEVTGADGATRTGRPKAGTARIVSGKAVASHKVRNAGSKACRIWMVEMK</sequence>
<proteinExistence type="predicted"/>
<keyword evidence="3" id="KW-1185">Reference proteome</keyword>
<dbReference type="RefSeq" id="WP_099307445.1">
    <property type="nucleotide sequence ID" value="NZ_PDVP01000011.1"/>
</dbReference>